<feature type="region of interest" description="Disordered" evidence="21">
    <location>
        <begin position="484"/>
        <end position="557"/>
    </location>
</feature>
<comment type="catalytic activity">
    <reaction evidence="14">
        <text>L-threonyl-[protein] + ATP = O-phospho-L-threonyl-[protein] + ADP + H(+)</text>
        <dbReference type="Rhea" id="RHEA:46608"/>
        <dbReference type="Rhea" id="RHEA-COMP:11060"/>
        <dbReference type="Rhea" id="RHEA-COMP:11605"/>
        <dbReference type="ChEBI" id="CHEBI:15378"/>
        <dbReference type="ChEBI" id="CHEBI:30013"/>
        <dbReference type="ChEBI" id="CHEBI:30616"/>
        <dbReference type="ChEBI" id="CHEBI:61977"/>
        <dbReference type="ChEBI" id="CHEBI:456216"/>
        <dbReference type="EC" id="2.7.11.25"/>
    </reaction>
</comment>
<feature type="compositionally biased region" description="Low complexity" evidence="21">
    <location>
        <begin position="527"/>
        <end position="538"/>
    </location>
</feature>
<dbReference type="EC" id="2.7.11.25" evidence="4"/>
<protein>
    <recommendedName>
        <fullName evidence="17">Mitogen-activated protein kinase kinase kinase 4</fullName>
        <ecNumber evidence="4">2.7.11.25</ecNumber>
    </recommendedName>
    <alternativeName>
        <fullName evidence="18">MAPK/ERK kinase kinase 4</fullName>
    </alternativeName>
</protein>
<dbReference type="InterPro" id="IPR017441">
    <property type="entry name" value="Protein_kinase_ATP_BS"/>
</dbReference>
<keyword evidence="7" id="KW-0597">Phosphoprotein</keyword>
<feature type="region of interest" description="Disordered" evidence="21">
    <location>
        <begin position="867"/>
        <end position="907"/>
    </location>
</feature>
<dbReference type="CDD" id="cd06626">
    <property type="entry name" value="STKc_MEKK4"/>
    <property type="match status" value="1"/>
</dbReference>
<dbReference type="EMBL" id="NEDP02004373">
    <property type="protein sequence ID" value="OWF45895.1"/>
    <property type="molecule type" value="Genomic_DNA"/>
</dbReference>
<keyword evidence="9" id="KW-0479">Metal-binding</keyword>
<organism evidence="23 24">
    <name type="scientific">Mizuhopecten yessoensis</name>
    <name type="common">Japanese scallop</name>
    <name type="synonym">Patinopecten yessoensis</name>
    <dbReference type="NCBI Taxonomy" id="6573"/>
    <lineage>
        <taxon>Eukaryota</taxon>
        <taxon>Metazoa</taxon>
        <taxon>Spiralia</taxon>
        <taxon>Lophotrochozoa</taxon>
        <taxon>Mollusca</taxon>
        <taxon>Bivalvia</taxon>
        <taxon>Autobranchia</taxon>
        <taxon>Pteriomorphia</taxon>
        <taxon>Pectinida</taxon>
        <taxon>Pectinoidea</taxon>
        <taxon>Pectinidae</taxon>
        <taxon>Mizuhopecten</taxon>
    </lineage>
</organism>
<evidence type="ECO:0000256" key="19">
    <source>
        <dbReference type="PROSITE-ProRule" id="PRU10141"/>
    </source>
</evidence>
<feature type="compositionally biased region" description="Low complexity" evidence="21">
    <location>
        <begin position="645"/>
        <end position="656"/>
    </location>
</feature>
<evidence type="ECO:0000256" key="12">
    <source>
        <dbReference type="ARBA" id="ARBA00022840"/>
    </source>
</evidence>
<evidence type="ECO:0000259" key="22">
    <source>
        <dbReference type="PROSITE" id="PS50011"/>
    </source>
</evidence>
<comment type="function">
    <text evidence="16">Component of a protein kinase signal transduction cascade. Activates the CSBP2, P38 and JNK MAPK pathways, but not the ERK pathway. Specifically phosphorylates and activates MAP2K4 and MAP2K6.</text>
</comment>
<accession>A0A210QAZ6</accession>
<feature type="region of interest" description="Disordered" evidence="21">
    <location>
        <begin position="1260"/>
        <end position="1331"/>
    </location>
</feature>
<dbReference type="Gene3D" id="1.10.510.10">
    <property type="entry name" value="Transferase(Phosphotransferase) domain 1"/>
    <property type="match status" value="1"/>
</dbReference>
<feature type="compositionally biased region" description="Basic and acidic residues" evidence="21">
    <location>
        <begin position="263"/>
        <end position="275"/>
    </location>
</feature>
<evidence type="ECO:0000256" key="5">
    <source>
        <dbReference type="ARBA" id="ARBA00022490"/>
    </source>
</evidence>
<name>A0A210QAZ6_MIZYE</name>
<dbReference type="InterPro" id="IPR000719">
    <property type="entry name" value="Prot_kinase_dom"/>
</dbReference>
<evidence type="ECO:0000256" key="14">
    <source>
        <dbReference type="ARBA" id="ARBA00047559"/>
    </source>
</evidence>
<evidence type="ECO:0000256" key="21">
    <source>
        <dbReference type="SAM" id="MobiDB-lite"/>
    </source>
</evidence>
<feature type="region of interest" description="Disordered" evidence="21">
    <location>
        <begin position="628"/>
        <end position="656"/>
    </location>
</feature>
<keyword evidence="12 19" id="KW-0067">ATP-binding</keyword>
<evidence type="ECO:0000313" key="24">
    <source>
        <dbReference type="Proteomes" id="UP000242188"/>
    </source>
</evidence>
<feature type="compositionally biased region" description="Acidic residues" evidence="21">
    <location>
        <begin position="867"/>
        <end position="883"/>
    </location>
</feature>
<comment type="subcellular location">
    <subcellularLocation>
        <location evidence="2">Cytoplasm</location>
        <location evidence="2">Perinuclear region</location>
    </subcellularLocation>
</comment>
<evidence type="ECO:0000256" key="20">
    <source>
        <dbReference type="SAM" id="Coils"/>
    </source>
</evidence>
<keyword evidence="13" id="KW-0460">Magnesium</keyword>
<evidence type="ECO:0000256" key="3">
    <source>
        <dbReference type="ARBA" id="ARBA00006529"/>
    </source>
</evidence>
<evidence type="ECO:0000256" key="8">
    <source>
        <dbReference type="ARBA" id="ARBA00022679"/>
    </source>
</evidence>
<evidence type="ECO:0000256" key="17">
    <source>
        <dbReference type="ARBA" id="ARBA00069057"/>
    </source>
</evidence>
<evidence type="ECO:0000256" key="13">
    <source>
        <dbReference type="ARBA" id="ARBA00022842"/>
    </source>
</evidence>
<comment type="similarity">
    <text evidence="3">Belongs to the protein kinase superfamily. STE Ser/Thr protein kinase family. MAP kinase kinase kinase subfamily.</text>
</comment>
<dbReference type="STRING" id="6573.A0A210QAZ6"/>
<dbReference type="GO" id="GO:0048471">
    <property type="term" value="C:perinuclear region of cytoplasm"/>
    <property type="evidence" value="ECO:0007669"/>
    <property type="project" value="UniProtKB-SubCell"/>
</dbReference>
<dbReference type="SUPFAM" id="SSF56112">
    <property type="entry name" value="Protein kinase-like (PK-like)"/>
    <property type="match status" value="1"/>
</dbReference>
<dbReference type="Proteomes" id="UP000242188">
    <property type="component" value="Unassembled WGS sequence"/>
</dbReference>
<evidence type="ECO:0000256" key="1">
    <source>
        <dbReference type="ARBA" id="ARBA00001946"/>
    </source>
</evidence>
<feature type="region of interest" description="Disordered" evidence="21">
    <location>
        <begin position="260"/>
        <end position="279"/>
    </location>
</feature>
<sequence>MADPHREGLVSVSPVEDYNPLQDDFPMSVEENDADGSDDEFDEDSPCVSLDPDNDPKFYAMKYSITPPTDQRRMKREKSKHQSNTLRVSQKEHREKIEMRRKTLGRGPVNVIKERYGGDQMFSMLSGVDSDDNLERDVPENEKEKKKKDSRESKKKVLTTTRAYDRTLKRTSSDLTALNTDTAEVPLYSTITRPLDSSGRFSGLGKPSPLTLSGSGVFGSMALGMSWGRDFRRQSMANVECPKDRVEFYKIFQALIHMGSQGGRKDKDTKGKDKNSNPYYRRQMSTEQELLQERFSDFLWQELQWELHGYGDDRLKIERAKIPEVLDKVTSFKITVFDFGEEMVDSGMKEINFLSPAKAAKRDIFEFNTLTLSPTFIKRQLEALNQVEELLSKLDALEQLFPTSKAFAKEFPLYGTPNFKDRVKSLYLWLNITRDLCHKMKLLGKILGVQHLSDVFWPMLDFETPSTAEPRASFSHYRSSLPEILEPGLSDDEDIEEDEEGSSEIIISEEDRTPSPQIKTSKKVQFSLGSERSSRNSSPITVDMPETSTPVKQPPSTIRYWTPSTSLSHISSETSLDEMTVVTSCAYRKYVDKTLRRMGMNKMLIRFRKLLDRTLQRAKEALEKPKGLNVSDINSKSPVEEKSHLSSSPGLDLLPSELTSPTTVTYHRSASQTDQEPLVAHFIEMGLPSFRPSYLFLLNVFLEVIHEALRLRLEQRPKGEPSFLSIRPLLRECKDVLRGAVIVKQYYQQMVASVRSDEEFAEEEENFPDLEQFDDDMRKMLEIYFTYIQNWLITLQNLPEASRSLKNVLEQEWSFTKQICPHVRGGEAEAGKRFSSLASSLLYSIADFLDSGIDDFSTSLYDWTVLDDDDDDDDDDEDGDNEYDGATGSDNERNEEDKEREEKEKSHILELRHSFQKTSRKCKSLFNEARERASKALGFAKTLRKDLEIAADFNIAETTVELLEKLQETDHVMVEASLNKGYLMFIPSSIMDCRQLIIQLLNVTCGREDLTGSHDINQRDEGYLLMVNCSGGTEHREECPLWTGETIKVEPTADTAIALSHIEVDGLLLVVIHSSHLMTQRKEFEQLMGKSVALVNEQTSCHQAIAESLGELKEAAEQLQEKVVAAIKEVDTKLNFDDIAKLEDNERNHLLNLYRETMLKGYNFGFEYLREVTRLVTGEPRQNLGRRLVNFAQDWMNFVMEKCERGRGMRPKWASQGFDFLITACEPRVLAYLSMEEFEKLKHDIHNCISHVIGQAEKYTPVSPTHGPIHMSRSGSSDIGSSRQPPYLRFPSWPEQQGKVSRSLSNRSAQSEPPNTPQSADSTSSGDLGSAMNATTRTERLMAAVDHLEEIRDERLQEKRVVGRKTSRRNEPEQRISARRVNFRWQRGTKIGEGQFGKVFSAVNMDTGELMAMKEMKFQINDHQALKEIADEITLFEGILHPNLVKYYGVEVHRDEMLVFMEYCDRGTLEEAAKMGLPEPLIRIYTKEILLAVNHLHDNNIVHRDIKGANIFLTSSGCLKLGDFGCSAKLKSHTTMPGEFNNLVGTTAYMAPEVITKVGHGRAADIWSLGCVVIEIFTGKRPWHEFDNNFQIMFKVGMGGTPAIPEKLSEEGKDFLSFCFVHDPADRASASILADHAFVKV</sequence>
<evidence type="ECO:0000256" key="2">
    <source>
        <dbReference type="ARBA" id="ARBA00004556"/>
    </source>
</evidence>
<feature type="compositionally biased region" description="Acidic residues" evidence="21">
    <location>
        <begin position="30"/>
        <end position="45"/>
    </location>
</feature>
<keyword evidence="6" id="KW-0723">Serine/threonine-protein kinase</keyword>
<feature type="region of interest" description="Disordered" evidence="21">
    <location>
        <begin position="1"/>
        <end position="106"/>
    </location>
</feature>
<keyword evidence="10 19" id="KW-0547">Nucleotide-binding</keyword>
<proteinExistence type="inferred from homology"/>
<evidence type="ECO:0000256" key="7">
    <source>
        <dbReference type="ARBA" id="ARBA00022553"/>
    </source>
</evidence>
<evidence type="ECO:0000256" key="16">
    <source>
        <dbReference type="ARBA" id="ARBA00060115"/>
    </source>
</evidence>
<dbReference type="PROSITE" id="PS00107">
    <property type="entry name" value="PROTEIN_KINASE_ATP"/>
    <property type="match status" value="1"/>
</dbReference>
<feature type="coiled-coil region" evidence="20">
    <location>
        <begin position="1102"/>
        <end position="1129"/>
    </location>
</feature>
<feature type="compositionally biased region" description="Basic and acidic residues" evidence="21">
    <location>
        <begin position="89"/>
        <end position="101"/>
    </location>
</feature>
<reference evidence="23 24" key="1">
    <citation type="journal article" date="2017" name="Nat. Ecol. Evol.">
        <title>Scallop genome provides insights into evolution of bilaterian karyotype and development.</title>
        <authorList>
            <person name="Wang S."/>
            <person name="Zhang J."/>
            <person name="Jiao W."/>
            <person name="Li J."/>
            <person name="Xun X."/>
            <person name="Sun Y."/>
            <person name="Guo X."/>
            <person name="Huan P."/>
            <person name="Dong B."/>
            <person name="Zhang L."/>
            <person name="Hu X."/>
            <person name="Sun X."/>
            <person name="Wang J."/>
            <person name="Zhao C."/>
            <person name="Wang Y."/>
            <person name="Wang D."/>
            <person name="Huang X."/>
            <person name="Wang R."/>
            <person name="Lv J."/>
            <person name="Li Y."/>
            <person name="Zhang Z."/>
            <person name="Liu B."/>
            <person name="Lu W."/>
            <person name="Hui Y."/>
            <person name="Liang J."/>
            <person name="Zhou Z."/>
            <person name="Hou R."/>
            <person name="Li X."/>
            <person name="Liu Y."/>
            <person name="Li H."/>
            <person name="Ning X."/>
            <person name="Lin Y."/>
            <person name="Zhao L."/>
            <person name="Xing Q."/>
            <person name="Dou J."/>
            <person name="Li Y."/>
            <person name="Mao J."/>
            <person name="Guo H."/>
            <person name="Dou H."/>
            <person name="Li T."/>
            <person name="Mu C."/>
            <person name="Jiang W."/>
            <person name="Fu Q."/>
            <person name="Fu X."/>
            <person name="Miao Y."/>
            <person name="Liu J."/>
            <person name="Yu Q."/>
            <person name="Li R."/>
            <person name="Liao H."/>
            <person name="Li X."/>
            <person name="Kong Y."/>
            <person name="Jiang Z."/>
            <person name="Chourrout D."/>
            <person name="Li R."/>
            <person name="Bao Z."/>
        </authorList>
    </citation>
    <scope>NUCLEOTIDE SEQUENCE [LARGE SCALE GENOMIC DNA]</scope>
    <source>
        <strain evidence="23 24">PY_sf001</strain>
    </source>
</reference>
<keyword evidence="24" id="KW-1185">Reference proteome</keyword>
<feature type="compositionally biased region" description="Low complexity" evidence="21">
    <location>
        <begin position="1272"/>
        <end position="1283"/>
    </location>
</feature>
<dbReference type="PANTHER" id="PTHR48016:SF32">
    <property type="entry name" value="MITOGEN-ACTIVATED PROTEIN KINASE KINASE KINASE 4"/>
    <property type="match status" value="1"/>
</dbReference>
<feature type="compositionally biased region" description="Acidic residues" evidence="21">
    <location>
        <begin position="489"/>
        <end position="502"/>
    </location>
</feature>
<evidence type="ECO:0000256" key="11">
    <source>
        <dbReference type="ARBA" id="ARBA00022777"/>
    </source>
</evidence>
<evidence type="ECO:0000256" key="6">
    <source>
        <dbReference type="ARBA" id="ARBA00022527"/>
    </source>
</evidence>
<dbReference type="GO" id="GO:0004709">
    <property type="term" value="F:MAP kinase kinase kinase activity"/>
    <property type="evidence" value="ECO:0007669"/>
    <property type="project" value="UniProtKB-EC"/>
</dbReference>
<evidence type="ECO:0000313" key="23">
    <source>
        <dbReference type="EMBL" id="OWF45895.1"/>
    </source>
</evidence>
<dbReference type="FunFam" id="1.10.510.10:FF:000122">
    <property type="entry name" value="Mitogen-activated protein kinase kinase kinase 4"/>
    <property type="match status" value="1"/>
</dbReference>
<feature type="compositionally biased region" description="Polar residues" evidence="21">
    <location>
        <begin position="1294"/>
        <end position="1331"/>
    </location>
</feature>
<dbReference type="InterPro" id="IPR011009">
    <property type="entry name" value="Kinase-like_dom_sf"/>
</dbReference>
<dbReference type="PROSITE" id="PS00108">
    <property type="entry name" value="PROTEIN_KINASE_ST"/>
    <property type="match status" value="1"/>
</dbReference>
<dbReference type="SMART" id="SM00220">
    <property type="entry name" value="S_TKc"/>
    <property type="match status" value="1"/>
</dbReference>
<dbReference type="InterPro" id="IPR050538">
    <property type="entry name" value="MAP_kinase_kinase_kinase"/>
</dbReference>
<evidence type="ECO:0000256" key="18">
    <source>
        <dbReference type="ARBA" id="ARBA00083883"/>
    </source>
</evidence>
<evidence type="ECO:0000256" key="4">
    <source>
        <dbReference type="ARBA" id="ARBA00012406"/>
    </source>
</evidence>
<keyword evidence="20" id="KW-0175">Coiled coil</keyword>
<comment type="catalytic activity">
    <reaction evidence="15">
        <text>L-seryl-[protein] + ATP = O-phospho-L-seryl-[protein] + ADP + H(+)</text>
        <dbReference type="Rhea" id="RHEA:17989"/>
        <dbReference type="Rhea" id="RHEA-COMP:9863"/>
        <dbReference type="Rhea" id="RHEA-COMP:11604"/>
        <dbReference type="ChEBI" id="CHEBI:15378"/>
        <dbReference type="ChEBI" id="CHEBI:29999"/>
        <dbReference type="ChEBI" id="CHEBI:30616"/>
        <dbReference type="ChEBI" id="CHEBI:83421"/>
        <dbReference type="ChEBI" id="CHEBI:456216"/>
        <dbReference type="EC" id="2.7.11.25"/>
    </reaction>
</comment>
<dbReference type="Pfam" id="PF19431">
    <property type="entry name" value="MEKK4_N"/>
    <property type="match status" value="2"/>
</dbReference>
<keyword evidence="8" id="KW-0808">Transferase</keyword>
<keyword evidence="5" id="KW-0963">Cytoplasm</keyword>
<dbReference type="GO" id="GO:0005524">
    <property type="term" value="F:ATP binding"/>
    <property type="evidence" value="ECO:0007669"/>
    <property type="project" value="UniProtKB-UniRule"/>
</dbReference>
<feature type="compositionally biased region" description="Polar residues" evidence="21">
    <location>
        <begin position="546"/>
        <end position="556"/>
    </location>
</feature>
<evidence type="ECO:0000256" key="9">
    <source>
        <dbReference type="ARBA" id="ARBA00022723"/>
    </source>
</evidence>
<feature type="binding site" evidence="19">
    <location>
        <position position="1414"/>
    </location>
    <ligand>
        <name>ATP</name>
        <dbReference type="ChEBI" id="CHEBI:30616"/>
    </ligand>
</feature>
<feature type="compositionally biased region" description="Basic and acidic residues" evidence="21">
    <location>
        <begin position="133"/>
        <end position="152"/>
    </location>
</feature>
<comment type="caution">
    <text evidence="23">The sequence shown here is derived from an EMBL/GenBank/DDBJ whole genome shotgun (WGS) entry which is preliminary data.</text>
</comment>
<feature type="compositionally biased region" description="Basic and acidic residues" evidence="21">
    <location>
        <begin position="890"/>
        <end position="907"/>
    </location>
</feature>
<feature type="domain" description="Protein kinase" evidence="22">
    <location>
        <begin position="1385"/>
        <end position="1639"/>
    </location>
</feature>
<gene>
    <name evidence="23" type="ORF">KP79_PYT07291</name>
</gene>
<dbReference type="OrthoDB" id="1043025at2759"/>
<keyword evidence="11 23" id="KW-0418">Kinase</keyword>
<dbReference type="GO" id="GO:0046872">
    <property type="term" value="F:metal ion binding"/>
    <property type="evidence" value="ECO:0007669"/>
    <property type="project" value="UniProtKB-KW"/>
</dbReference>
<dbReference type="InterPro" id="IPR045801">
    <property type="entry name" value="MEKK4_N"/>
</dbReference>
<evidence type="ECO:0000256" key="15">
    <source>
        <dbReference type="ARBA" id="ARBA00048329"/>
    </source>
</evidence>
<comment type="cofactor">
    <cofactor evidence="1">
        <name>Mg(2+)</name>
        <dbReference type="ChEBI" id="CHEBI:18420"/>
    </cofactor>
</comment>
<evidence type="ECO:0000256" key="10">
    <source>
        <dbReference type="ARBA" id="ARBA00022741"/>
    </source>
</evidence>
<dbReference type="InterPro" id="IPR008271">
    <property type="entry name" value="Ser/Thr_kinase_AS"/>
</dbReference>
<dbReference type="PANTHER" id="PTHR48016">
    <property type="entry name" value="MAP KINASE KINASE KINASE SSK2-RELATED-RELATED"/>
    <property type="match status" value="1"/>
</dbReference>
<feature type="region of interest" description="Disordered" evidence="21">
    <location>
        <begin position="122"/>
        <end position="158"/>
    </location>
</feature>
<dbReference type="PROSITE" id="PS50011">
    <property type="entry name" value="PROTEIN_KINASE_DOM"/>
    <property type="match status" value="1"/>
</dbReference>
<dbReference type="Pfam" id="PF00069">
    <property type="entry name" value="Pkinase"/>
    <property type="match status" value="1"/>
</dbReference>